<protein>
    <submittedName>
        <fullName evidence="2">Uncharacterized protein</fullName>
    </submittedName>
</protein>
<feature type="compositionally biased region" description="Polar residues" evidence="1">
    <location>
        <begin position="91"/>
        <end position="100"/>
    </location>
</feature>
<accession>A0A6A5TLZ3</accession>
<feature type="region of interest" description="Disordered" evidence="1">
    <location>
        <begin position="64"/>
        <end position="103"/>
    </location>
</feature>
<organism evidence="2 3">
    <name type="scientific">Byssothecium circinans</name>
    <dbReference type="NCBI Taxonomy" id="147558"/>
    <lineage>
        <taxon>Eukaryota</taxon>
        <taxon>Fungi</taxon>
        <taxon>Dikarya</taxon>
        <taxon>Ascomycota</taxon>
        <taxon>Pezizomycotina</taxon>
        <taxon>Dothideomycetes</taxon>
        <taxon>Pleosporomycetidae</taxon>
        <taxon>Pleosporales</taxon>
        <taxon>Massarineae</taxon>
        <taxon>Massarinaceae</taxon>
        <taxon>Byssothecium</taxon>
    </lineage>
</organism>
<proteinExistence type="predicted"/>
<evidence type="ECO:0000256" key="1">
    <source>
        <dbReference type="SAM" id="MobiDB-lite"/>
    </source>
</evidence>
<feature type="region of interest" description="Disordered" evidence="1">
    <location>
        <begin position="1"/>
        <end position="52"/>
    </location>
</feature>
<gene>
    <name evidence="2" type="ORF">CC80DRAFT_554868</name>
</gene>
<feature type="compositionally biased region" description="Polar residues" evidence="1">
    <location>
        <begin position="23"/>
        <end position="50"/>
    </location>
</feature>
<dbReference type="EMBL" id="ML977030">
    <property type="protein sequence ID" value="KAF1949967.1"/>
    <property type="molecule type" value="Genomic_DNA"/>
</dbReference>
<dbReference type="AlphaFoldDB" id="A0A6A5TLZ3"/>
<dbReference type="Proteomes" id="UP000800035">
    <property type="component" value="Unassembled WGS sequence"/>
</dbReference>
<evidence type="ECO:0000313" key="2">
    <source>
        <dbReference type="EMBL" id="KAF1949967.1"/>
    </source>
</evidence>
<sequence length="189" mass="20331">MALSSPNPCRSPDRESEEPADDNVSNTSHESQVATSEEGQHTLSEGTVPQESEADEIMHYSTGMLYSPIPDEDSTLERTENFPFGGPDAAPTTTPQQHLGSSGEDWILTQPLNLGDEKYRKEAVPPAETGAQQLMMDMLESNGIIIIARLSGAVGGATEPCRVFLDSGQKLIYNDATTVILVDGMAIVH</sequence>
<keyword evidence="3" id="KW-1185">Reference proteome</keyword>
<name>A0A6A5TLZ3_9PLEO</name>
<evidence type="ECO:0000313" key="3">
    <source>
        <dbReference type="Proteomes" id="UP000800035"/>
    </source>
</evidence>
<reference evidence="2" key="1">
    <citation type="journal article" date="2020" name="Stud. Mycol.">
        <title>101 Dothideomycetes genomes: a test case for predicting lifestyles and emergence of pathogens.</title>
        <authorList>
            <person name="Haridas S."/>
            <person name="Albert R."/>
            <person name="Binder M."/>
            <person name="Bloem J."/>
            <person name="Labutti K."/>
            <person name="Salamov A."/>
            <person name="Andreopoulos B."/>
            <person name="Baker S."/>
            <person name="Barry K."/>
            <person name="Bills G."/>
            <person name="Bluhm B."/>
            <person name="Cannon C."/>
            <person name="Castanera R."/>
            <person name="Culley D."/>
            <person name="Daum C."/>
            <person name="Ezra D."/>
            <person name="Gonzalez J."/>
            <person name="Henrissat B."/>
            <person name="Kuo A."/>
            <person name="Liang C."/>
            <person name="Lipzen A."/>
            <person name="Lutzoni F."/>
            <person name="Magnuson J."/>
            <person name="Mondo S."/>
            <person name="Nolan M."/>
            <person name="Ohm R."/>
            <person name="Pangilinan J."/>
            <person name="Park H.-J."/>
            <person name="Ramirez L."/>
            <person name="Alfaro M."/>
            <person name="Sun H."/>
            <person name="Tritt A."/>
            <person name="Yoshinaga Y."/>
            <person name="Zwiers L.-H."/>
            <person name="Turgeon B."/>
            <person name="Goodwin S."/>
            <person name="Spatafora J."/>
            <person name="Crous P."/>
            <person name="Grigoriev I."/>
        </authorList>
    </citation>
    <scope>NUCLEOTIDE SEQUENCE</scope>
    <source>
        <strain evidence="2">CBS 675.92</strain>
    </source>
</reference>